<comment type="caution">
    <text evidence="2">The sequence shown here is derived from an EMBL/GenBank/DDBJ whole genome shotgun (WGS) entry which is preliminary data.</text>
</comment>
<evidence type="ECO:0000313" key="3">
    <source>
        <dbReference type="Proteomes" id="UP000195160"/>
    </source>
</evidence>
<organism evidence="2 3">
    <name type="scientific">Bacillus thuringiensis subsp. medellin</name>
    <dbReference type="NCBI Taxonomy" id="79672"/>
    <lineage>
        <taxon>Bacteria</taxon>
        <taxon>Bacillati</taxon>
        <taxon>Bacillota</taxon>
        <taxon>Bacilli</taxon>
        <taxon>Bacillales</taxon>
        <taxon>Bacillaceae</taxon>
        <taxon>Bacillus</taxon>
        <taxon>Bacillus cereus group</taxon>
    </lineage>
</organism>
<name>A0A9X6NI15_BACTV</name>
<sequence>MFKRKTISITASILLFSTISVPISKAAESSPTPIESSTDTLSNSEYNFKEIETALSAIENIPNHVLEQGNEEIIQWFKSETGLQVYIENDILKFKDTSQVQMYGFNTAGCISAIGIALVTNGIPLTKITKVKSALNALGGTANAVKKIKTYYDKYRFNGFSRNDSLKKALNSASSGLAKDLQSSLLDFFNLSNVIANCS</sequence>
<feature type="signal peptide" evidence="1">
    <location>
        <begin position="1"/>
        <end position="26"/>
    </location>
</feature>
<dbReference type="RefSeq" id="WP_088065365.1">
    <property type="nucleotide sequence ID" value="NZ_MOOV01000003.1"/>
</dbReference>
<feature type="chain" id="PRO_5040961646" evidence="1">
    <location>
        <begin position="27"/>
        <end position="199"/>
    </location>
</feature>
<accession>A0A9X6NI15</accession>
<evidence type="ECO:0000313" key="2">
    <source>
        <dbReference type="EMBL" id="OUC04083.1"/>
    </source>
</evidence>
<dbReference type="EMBL" id="MOOV01000003">
    <property type="protein sequence ID" value="OUC04083.1"/>
    <property type="molecule type" value="Genomic_DNA"/>
</dbReference>
<dbReference type="AlphaFoldDB" id="A0A9X6NI15"/>
<evidence type="ECO:0000256" key="1">
    <source>
        <dbReference type="SAM" id="SignalP"/>
    </source>
</evidence>
<gene>
    <name evidence="2" type="ORF">BK784_00035</name>
</gene>
<protein>
    <submittedName>
        <fullName evidence="2">Uncharacterized protein</fullName>
    </submittedName>
</protein>
<reference evidence="2 3" key="1">
    <citation type="submission" date="2016-10" db="EMBL/GenBank/DDBJ databases">
        <title>Comparative genomics of Bacillus thuringiensis reveals a path to pathogens against multiple invertebrate hosts.</title>
        <authorList>
            <person name="Zheng J."/>
            <person name="Gao Q."/>
            <person name="Liu H."/>
            <person name="Peng D."/>
            <person name="Ruan L."/>
            <person name="Sun M."/>
        </authorList>
    </citation>
    <scope>NUCLEOTIDE SEQUENCE [LARGE SCALE GENOMIC DNA]</scope>
    <source>
        <strain evidence="2">T30001</strain>
    </source>
</reference>
<keyword evidence="1" id="KW-0732">Signal</keyword>
<proteinExistence type="predicted"/>
<dbReference type="Proteomes" id="UP000195160">
    <property type="component" value="Unassembled WGS sequence"/>
</dbReference>